<dbReference type="GO" id="GO:0009234">
    <property type="term" value="P:menaquinone biosynthetic process"/>
    <property type="evidence" value="ECO:0007669"/>
    <property type="project" value="InterPro"/>
</dbReference>
<organism evidence="3 4">
    <name type="scientific">Fulvivirga imtechensis AK7</name>
    <dbReference type="NCBI Taxonomy" id="1237149"/>
    <lineage>
        <taxon>Bacteria</taxon>
        <taxon>Pseudomonadati</taxon>
        <taxon>Bacteroidota</taxon>
        <taxon>Cytophagia</taxon>
        <taxon>Cytophagales</taxon>
        <taxon>Fulvivirgaceae</taxon>
        <taxon>Fulvivirga</taxon>
    </lineage>
</organism>
<accession>L8JWW2</accession>
<dbReference type="CDD" id="cd02009">
    <property type="entry name" value="TPP_SHCHC_synthase"/>
    <property type="match status" value="1"/>
</dbReference>
<keyword evidence="4" id="KW-1185">Reference proteome</keyword>
<dbReference type="SUPFAM" id="SSF52518">
    <property type="entry name" value="Thiamin diphosphate-binding fold (THDP-binding)"/>
    <property type="match status" value="2"/>
</dbReference>
<dbReference type="InterPro" id="IPR029061">
    <property type="entry name" value="THDP-binding"/>
</dbReference>
<dbReference type="NCBIfam" id="TIGR00173">
    <property type="entry name" value="menD"/>
    <property type="match status" value="1"/>
</dbReference>
<proteinExistence type="predicted"/>
<evidence type="ECO:0000259" key="2">
    <source>
        <dbReference type="Pfam" id="PF16582"/>
    </source>
</evidence>
<name>L8JWW2_9BACT</name>
<dbReference type="STRING" id="1237149.C900_04756"/>
<feature type="domain" description="Menaquinone biosynthesis protein MenD middle" evidence="2">
    <location>
        <begin position="148"/>
        <end position="314"/>
    </location>
</feature>
<dbReference type="Proteomes" id="UP000011135">
    <property type="component" value="Unassembled WGS sequence"/>
</dbReference>
<dbReference type="Gene3D" id="3.40.50.970">
    <property type="match status" value="2"/>
</dbReference>
<evidence type="ECO:0000256" key="1">
    <source>
        <dbReference type="ARBA" id="ARBA00023052"/>
    </source>
</evidence>
<dbReference type="AlphaFoldDB" id="L8JWW2"/>
<dbReference type="GO" id="GO:0030976">
    <property type="term" value="F:thiamine pyrophosphate binding"/>
    <property type="evidence" value="ECO:0007669"/>
    <property type="project" value="InterPro"/>
</dbReference>
<dbReference type="eggNOG" id="COG1165">
    <property type="taxonomic scope" value="Bacteria"/>
</dbReference>
<keyword evidence="1" id="KW-0786">Thiamine pyrophosphate</keyword>
<dbReference type="GO" id="GO:0070204">
    <property type="term" value="F:2-succinyl-5-enolpyruvyl-6-hydroxy-3-cyclohexene-1-carboxylic-acid synthase activity"/>
    <property type="evidence" value="ECO:0007669"/>
    <property type="project" value="InterPro"/>
</dbReference>
<dbReference type="EMBL" id="AMZN01000007">
    <property type="protein sequence ID" value="ELR73245.1"/>
    <property type="molecule type" value="Genomic_DNA"/>
</dbReference>
<evidence type="ECO:0000313" key="4">
    <source>
        <dbReference type="Proteomes" id="UP000011135"/>
    </source>
</evidence>
<reference evidence="3 4" key="1">
    <citation type="submission" date="2012-12" db="EMBL/GenBank/DDBJ databases">
        <title>Genome assembly of Fulvivirga imtechensis AK7.</title>
        <authorList>
            <person name="Nupur N."/>
            <person name="Khatri I."/>
            <person name="Kumar R."/>
            <person name="Subramanian S."/>
            <person name="Pinnaka A."/>
        </authorList>
    </citation>
    <scope>NUCLEOTIDE SEQUENCE [LARGE SCALE GENOMIC DNA]</scope>
    <source>
        <strain evidence="3 4">AK7</strain>
    </source>
</reference>
<dbReference type="PANTHER" id="PTHR42916">
    <property type="entry name" value="2-SUCCINYL-5-ENOLPYRUVYL-6-HYDROXY-3-CYCLOHEXENE-1-CARBOXYLATE SYNTHASE"/>
    <property type="match status" value="1"/>
</dbReference>
<dbReference type="InterPro" id="IPR032264">
    <property type="entry name" value="MenD_middle"/>
</dbReference>
<sequence>MAEAYFQQIPLVVITADRPPELIDQLDGQTIRQTGIFGRHVKMDYNFPVDLDSNRSKWHAHRITSEAVNCAKEFPQGPVHINIPLREPFYPEGDDEIGYDKDIQVIYETTGTRQLTESQWEELVNTWKGFNRILIVGGQDRFNSSLNAPLEKIIATQKIPVAGDIISNLHAVDGVVRHADLFLGQDKNGLQASLQPDLLVTFGKSIISKNLKLLLRKHQPQAHWHIQQAGYVADTYQSLTKVIKTDAITFFGKISDIEFEASFNNQKQENYYHIWQIEERKSKRIFDNFFPQDPLGEFEFIREMINHLPDNCNLHLANSMAVRYANFVGLDNPTIEVFANRGTSGIDGSSSTAVGHCLTNDKMNVLITGDLAFFYDRNAFWHNYNIKNLRVILLNNHAGGIFRIINGPDKLAELEEYFETHQKLNARLTAEEFGFEYFNCDKRSKLDNYRKNFFEPGSKPKIIELESSSIKNTALLKNFKSSYKSIK</sequence>
<gene>
    <name evidence="3" type="ORF">C900_04756</name>
</gene>
<dbReference type="PANTHER" id="PTHR42916:SF1">
    <property type="entry name" value="PROTEIN PHYLLO, CHLOROPLASTIC"/>
    <property type="match status" value="1"/>
</dbReference>
<protein>
    <submittedName>
        <fullName evidence="3">2-succinyl-5-enolpyruvyl-6-hydroxy-3-cyclohexene-1-carboxylic-acid synthase</fullName>
    </submittedName>
</protein>
<comment type="caution">
    <text evidence="3">The sequence shown here is derived from an EMBL/GenBank/DDBJ whole genome shotgun (WGS) entry which is preliminary data.</text>
</comment>
<dbReference type="Pfam" id="PF16582">
    <property type="entry name" value="TPP_enzyme_M_2"/>
    <property type="match status" value="1"/>
</dbReference>
<dbReference type="Gene3D" id="3.40.50.1220">
    <property type="entry name" value="TPP-binding domain"/>
    <property type="match status" value="1"/>
</dbReference>
<dbReference type="InterPro" id="IPR004433">
    <property type="entry name" value="MenaQ_synth_MenD"/>
</dbReference>
<dbReference type="PATRIC" id="fig|1237149.3.peg.678"/>
<evidence type="ECO:0000313" key="3">
    <source>
        <dbReference type="EMBL" id="ELR73245.1"/>
    </source>
</evidence>